<organism evidence="1 2">
    <name type="scientific">Phrynocephalus forsythii</name>
    <dbReference type="NCBI Taxonomy" id="171643"/>
    <lineage>
        <taxon>Eukaryota</taxon>
        <taxon>Metazoa</taxon>
        <taxon>Chordata</taxon>
        <taxon>Craniata</taxon>
        <taxon>Vertebrata</taxon>
        <taxon>Euteleostomi</taxon>
        <taxon>Lepidosauria</taxon>
        <taxon>Squamata</taxon>
        <taxon>Bifurcata</taxon>
        <taxon>Unidentata</taxon>
        <taxon>Episquamata</taxon>
        <taxon>Toxicofera</taxon>
        <taxon>Iguania</taxon>
        <taxon>Acrodonta</taxon>
        <taxon>Agamidae</taxon>
        <taxon>Agaminae</taxon>
        <taxon>Phrynocephalus</taxon>
    </lineage>
</organism>
<dbReference type="EMBL" id="JAPFRF010000001">
    <property type="protein sequence ID" value="KAJ7345396.1"/>
    <property type="molecule type" value="Genomic_DNA"/>
</dbReference>
<comment type="caution">
    <text evidence="1">The sequence shown here is derived from an EMBL/GenBank/DDBJ whole genome shotgun (WGS) entry which is preliminary data.</text>
</comment>
<dbReference type="AlphaFoldDB" id="A0A9Q0Y8B7"/>
<proteinExistence type="predicted"/>
<reference evidence="1" key="1">
    <citation type="journal article" date="2023" name="DNA Res.">
        <title>Chromosome-level genome assembly of Phrynocephalus forsythii using third-generation DNA sequencing and Hi-C analysis.</title>
        <authorList>
            <person name="Qi Y."/>
            <person name="Zhao W."/>
            <person name="Zhao Y."/>
            <person name="Niu C."/>
            <person name="Cao S."/>
            <person name="Zhang Y."/>
        </authorList>
    </citation>
    <scope>NUCLEOTIDE SEQUENCE</scope>
    <source>
        <tissue evidence="1">Muscle</tissue>
    </source>
</reference>
<gene>
    <name evidence="1" type="ORF">JRQ81_001346</name>
</gene>
<evidence type="ECO:0000313" key="1">
    <source>
        <dbReference type="EMBL" id="KAJ7345396.1"/>
    </source>
</evidence>
<sequence length="151" mass="16763">MDVKAAAPNGVATIEDRILRITGYYGYYPGYSSQKIVTGTDVKNPLRVQYVAGWRSSEANLHKILFAKVLLVVNKSPSLAGFFGVRDRVASGVSHWLAVATCCRDRRNGYLFASLPQVARCQPERSNAEERQRSAVTCRAQMPIHAQSELF</sequence>
<evidence type="ECO:0000313" key="2">
    <source>
        <dbReference type="Proteomes" id="UP001142489"/>
    </source>
</evidence>
<dbReference type="Proteomes" id="UP001142489">
    <property type="component" value="Unassembled WGS sequence"/>
</dbReference>
<keyword evidence="2" id="KW-1185">Reference proteome</keyword>
<accession>A0A9Q0Y8B7</accession>
<name>A0A9Q0Y8B7_9SAUR</name>
<protein>
    <submittedName>
        <fullName evidence="1">Uncharacterized protein</fullName>
    </submittedName>
</protein>